<evidence type="ECO:0000313" key="3">
    <source>
        <dbReference type="Proteomes" id="UP000566819"/>
    </source>
</evidence>
<protein>
    <submittedName>
        <fullName evidence="2">Uncharacterized protein</fullName>
    </submittedName>
</protein>
<gene>
    <name evidence="2" type="ORF">G7Y89_g5454</name>
</gene>
<reference evidence="2 3" key="1">
    <citation type="submission" date="2020-03" db="EMBL/GenBank/DDBJ databases">
        <title>Draft Genome Sequence of Cudoniella acicularis.</title>
        <authorList>
            <person name="Buettner E."/>
            <person name="Kellner H."/>
        </authorList>
    </citation>
    <scope>NUCLEOTIDE SEQUENCE [LARGE SCALE GENOMIC DNA]</scope>
    <source>
        <strain evidence="2 3">DSM 108380</strain>
    </source>
</reference>
<feature type="compositionally biased region" description="Low complexity" evidence="1">
    <location>
        <begin position="108"/>
        <end position="119"/>
    </location>
</feature>
<comment type="caution">
    <text evidence="2">The sequence shown here is derived from an EMBL/GenBank/DDBJ whole genome shotgun (WGS) entry which is preliminary data.</text>
</comment>
<name>A0A8H4W3S5_9HELO</name>
<feature type="compositionally biased region" description="Polar residues" evidence="1">
    <location>
        <begin position="131"/>
        <end position="158"/>
    </location>
</feature>
<dbReference type="EMBL" id="JAAMPI010000327">
    <property type="protein sequence ID" value="KAF4632667.1"/>
    <property type="molecule type" value="Genomic_DNA"/>
</dbReference>
<dbReference type="Proteomes" id="UP000566819">
    <property type="component" value="Unassembled WGS sequence"/>
</dbReference>
<proteinExistence type="predicted"/>
<organism evidence="2 3">
    <name type="scientific">Cudoniella acicularis</name>
    <dbReference type="NCBI Taxonomy" id="354080"/>
    <lineage>
        <taxon>Eukaryota</taxon>
        <taxon>Fungi</taxon>
        <taxon>Dikarya</taxon>
        <taxon>Ascomycota</taxon>
        <taxon>Pezizomycotina</taxon>
        <taxon>Leotiomycetes</taxon>
        <taxon>Helotiales</taxon>
        <taxon>Tricladiaceae</taxon>
        <taxon>Cudoniella</taxon>
    </lineage>
</organism>
<sequence length="284" mass="31582">MGFHGYASNECVDPDCIKLGRHCHPYQSPLNSPPLRSSLDGPQRVIPFLPIKKYRSQPSLGAGSGVDLSKTFKSTSHGTWRFGEKNVKAKNLSEKQKVSLDSAYTNDPQPQSRPASPQSVNETVRLERSSSRASENGDSIWTGSDCSTPDEVSTSASSTELVNLLEEFAITDEGGAEEDDTIEELRQSGQTKTLMVAPKEFMEEALKRHFHLPDACPPRVRKVNGSMQQQSASMSLARWAHHKKLWIITSRRLTSLKLAKVIDTSVAPEIFESEYDREVNPFFT</sequence>
<evidence type="ECO:0000313" key="2">
    <source>
        <dbReference type="EMBL" id="KAF4632667.1"/>
    </source>
</evidence>
<feature type="region of interest" description="Disordered" evidence="1">
    <location>
        <begin position="101"/>
        <end position="158"/>
    </location>
</feature>
<dbReference type="AlphaFoldDB" id="A0A8H4W3S5"/>
<keyword evidence="3" id="KW-1185">Reference proteome</keyword>
<evidence type="ECO:0000256" key="1">
    <source>
        <dbReference type="SAM" id="MobiDB-lite"/>
    </source>
</evidence>
<accession>A0A8H4W3S5</accession>